<evidence type="ECO:0000313" key="2">
    <source>
        <dbReference type="Proteomes" id="UP000050360"/>
    </source>
</evidence>
<dbReference type="Proteomes" id="UP000050360">
    <property type="component" value="Unassembled WGS sequence"/>
</dbReference>
<proteinExistence type="predicted"/>
<dbReference type="EMBL" id="LKCM01000018">
    <property type="protein sequence ID" value="KPQ45192.1"/>
    <property type="molecule type" value="Genomic_DNA"/>
</dbReference>
<accession>A0A0P8E3Q4</accession>
<evidence type="ECO:0000313" key="1">
    <source>
        <dbReference type="EMBL" id="KPQ45192.1"/>
    </source>
</evidence>
<dbReference type="AlphaFoldDB" id="A0A0P8E3Q4"/>
<name>A0A0P8E3Q4_9EURY</name>
<sequence>MNSTITSIGFKENARKVSTVKMAIKRYLAREESVLKSGIMNDGEFEESIEGTPQGGNIRYADDIVIFCKFESDAQDALIRAKEMLPFQWTL</sequence>
<organism evidence="1 2">
    <name type="scientific">Candidatus Methanoperedens nitratireducens</name>
    <dbReference type="NCBI Taxonomy" id="1392998"/>
    <lineage>
        <taxon>Archaea</taxon>
        <taxon>Methanobacteriati</taxon>
        <taxon>Methanobacteriota</taxon>
        <taxon>Stenosarchaea group</taxon>
        <taxon>Methanomicrobia</taxon>
        <taxon>Methanosarcinales</taxon>
        <taxon>ANME-2 cluster</taxon>
        <taxon>Candidatus Methanoperedentaceae</taxon>
        <taxon>Candidatus Methanoperedens</taxon>
    </lineage>
</organism>
<comment type="caution">
    <text evidence="1">The sequence shown here is derived from an EMBL/GenBank/DDBJ whole genome shotgun (WGS) entry which is preliminary data.</text>
</comment>
<gene>
    <name evidence="1" type="ORF">MPEBLZ_00214</name>
</gene>
<protein>
    <submittedName>
        <fullName evidence="1">Uncharacterized protein</fullName>
    </submittedName>
</protein>
<reference evidence="1 2" key="1">
    <citation type="submission" date="2015-09" db="EMBL/GenBank/DDBJ databases">
        <title>A metagenomics-based metabolic model of nitrate-dependent anaerobic oxidation of methane by Methanoperedens-like archaea.</title>
        <authorList>
            <person name="Arshad A."/>
            <person name="Speth D.R."/>
            <person name="De Graaf R.M."/>
            <person name="Op Den Camp H.J."/>
            <person name="Jetten M.S."/>
            <person name="Welte C.U."/>
        </authorList>
    </citation>
    <scope>NUCLEOTIDE SEQUENCE [LARGE SCALE GENOMIC DNA]</scope>
</reference>